<dbReference type="eggNOG" id="ENOG502S313">
    <property type="taxonomic scope" value="Eukaryota"/>
</dbReference>
<evidence type="ECO:0000256" key="1">
    <source>
        <dbReference type="SAM" id="MobiDB-lite"/>
    </source>
</evidence>
<dbReference type="STRING" id="322104.A3GFR0"/>
<feature type="non-terminal residue" evidence="3">
    <location>
        <position position="1"/>
    </location>
</feature>
<protein>
    <recommendedName>
        <fullName evidence="2">BOD1/SHG1 domain-containing protein</fullName>
    </recommendedName>
</protein>
<evidence type="ECO:0000259" key="2">
    <source>
        <dbReference type="Pfam" id="PF05205"/>
    </source>
</evidence>
<reference evidence="3 4" key="1">
    <citation type="journal article" date="2007" name="Nat. Biotechnol.">
        <title>Genome sequence of the lignocellulose-bioconverting and xylose-fermenting yeast Pichia stipitis.</title>
        <authorList>
            <person name="Jeffries T.W."/>
            <person name="Grigoriev I.V."/>
            <person name="Grimwood J."/>
            <person name="Laplaza J.M."/>
            <person name="Aerts A."/>
            <person name="Salamov A."/>
            <person name="Schmutz J."/>
            <person name="Lindquist E."/>
            <person name="Dehal P."/>
            <person name="Shapiro H."/>
            <person name="Jin Y.S."/>
            <person name="Passoth V."/>
            <person name="Richardson P.M."/>
        </authorList>
    </citation>
    <scope>NUCLEOTIDE SEQUENCE [LARGE SCALE GENOMIC DNA]</scope>
    <source>
        <strain evidence="4">ATCC 58785 / CBS 6054 / NBRC 10063 / NRRL Y-11545</strain>
    </source>
</reference>
<sequence>DTKQLTNIYKKNGSFDKQRRQLLQNFKQSETHANLLLKLKVMIENKINQDPSILMKNKGKMGALIQGEIINEHLASKSNSTSAGSGLLSIVDKDIQDKIIDSPDFHKLVRDELKDIRRILLGISDEDYQKELRKEADEEREKQERLKAEETANTKDYKNNFRVKSLTNTHRIAKPPRFNFGGRNGRD</sequence>
<dbReference type="RefSeq" id="XP_001387818.1">
    <property type="nucleotide sequence ID" value="XM_001387781.1"/>
</dbReference>
<dbReference type="GeneID" id="4851109"/>
<evidence type="ECO:0000313" key="4">
    <source>
        <dbReference type="Proteomes" id="UP000002258"/>
    </source>
</evidence>
<organism evidence="3 4">
    <name type="scientific">Scheffersomyces stipitis (strain ATCC 58785 / CBS 6054 / NBRC 10063 / NRRL Y-11545)</name>
    <name type="common">Yeast</name>
    <name type="synonym">Pichia stipitis</name>
    <dbReference type="NCBI Taxonomy" id="322104"/>
    <lineage>
        <taxon>Eukaryota</taxon>
        <taxon>Fungi</taxon>
        <taxon>Dikarya</taxon>
        <taxon>Ascomycota</taxon>
        <taxon>Saccharomycotina</taxon>
        <taxon>Pichiomycetes</taxon>
        <taxon>Debaryomycetaceae</taxon>
        <taxon>Scheffersomyces</taxon>
    </lineage>
</organism>
<dbReference type="AlphaFoldDB" id="A3GFR0"/>
<dbReference type="Pfam" id="PF05205">
    <property type="entry name" value="COMPASS-Shg1"/>
    <property type="match status" value="1"/>
</dbReference>
<dbReference type="KEGG" id="pic:PICST_27132"/>
<dbReference type="Proteomes" id="UP000002258">
    <property type="component" value="Chromosome 1"/>
</dbReference>
<dbReference type="OrthoDB" id="5579731at2759"/>
<keyword evidence="4" id="KW-1185">Reference proteome</keyword>
<feature type="non-terminal residue" evidence="3">
    <location>
        <position position="187"/>
    </location>
</feature>
<dbReference type="FunCoup" id="A3GFR0">
    <property type="interactions" value="32"/>
</dbReference>
<feature type="compositionally biased region" description="Basic and acidic residues" evidence="1">
    <location>
        <begin position="134"/>
        <end position="159"/>
    </location>
</feature>
<feature type="domain" description="BOD1/SHG1" evidence="2">
    <location>
        <begin position="4"/>
        <end position="113"/>
    </location>
</feature>
<dbReference type="OMA" id="HRVNKPP"/>
<feature type="region of interest" description="Disordered" evidence="1">
    <location>
        <begin position="134"/>
        <end position="187"/>
    </location>
</feature>
<accession>A3GFR0</accession>
<dbReference type="InterPro" id="IPR055264">
    <property type="entry name" value="BOD1/SHG1_dom"/>
</dbReference>
<dbReference type="HOGENOM" id="CLU_084830_0_0_1"/>
<dbReference type="EMBL" id="AAVQ01000001">
    <property type="protein sequence ID" value="EAZ63795.1"/>
    <property type="molecule type" value="Genomic_DNA"/>
</dbReference>
<proteinExistence type="predicted"/>
<name>A3GFR0_PICST</name>
<comment type="caution">
    <text evidence="3">The sequence shown here is derived from an EMBL/GenBank/DDBJ whole genome shotgun (WGS) entry which is preliminary data.</text>
</comment>
<gene>
    <name evidence="3" type="ORF">PICST_27132</name>
</gene>
<evidence type="ECO:0000313" key="3">
    <source>
        <dbReference type="EMBL" id="EAZ63795.1"/>
    </source>
</evidence>
<dbReference type="InParanoid" id="A3GFR0"/>